<dbReference type="AlphaFoldDB" id="A0A7Y0DYR5"/>
<keyword evidence="4" id="KW-1185">Reference proteome</keyword>
<gene>
    <name evidence="3" type="ORF">HH303_06245</name>
</gene>
<comment type="caution">
    <text evidence="3">The sequence shown here is derived from an EMBL/GenBank/DDBJ whole genome shotgun (WGS) entry which is preliminary data.</text>
</comment>
<dbReference type="Proteomes" id="UP000539372">
    <property type="component" value="Unassembled WGS sequence"/>
</dbReference>
<feature type="transmembrane region" description="Helical" evidence="1">
    <location>
        <begin position="174"/>
        <end position="195"/>
    </location>
</feature>
<evidence type="ECO:0000259" key="2">
    <source>
        <dbReference type="Pfam" id="PF00487"/>
    </source>
</evidence>
<dbReference type="EMBL" id="JABBNT010000002">
    <property type="protein sequence ID" value="NMM44069.1"/>
    <property type="molecule type" value="Genomic_DNA"/>
</dbReference>
<feature type="transmembrane region" description="Helical" evidence="1">
    <location>
        <begin position="149"/>
        <end position="168"/>
    </location>
</feature>
<keyword evidence="1" id="KW-0472">Membrane</keyword>
<feature type="domain" description="Fatty acid desaturase" evidence="2">
    <location>
        <begin position="17"/>
        <end position="251"/>
    </location>
</feature>
<organism evidence="3 4">
    <name type="scientific">Pacificispira spongiicola</name>
    <dbReference type="NCBI Taxonomy" id="2729598"/>
    <lineage>
        <taxon>Bacteria</taxon>
        <taxon>Pseudomonadati</taxon>
        <taxon>Pseudomonadota</taxon>
        <taxon>Alphaproteobacteria</taxon>
        <taxon>Rhodospirillales</taxon>
        <taxon>Rhodospirillaceae</taxon>
        <taxon>Pacificispira</taxon>
    </lineage>
</organism>
<dbReference type="RefSeq" id="WP_169624376.1">
    <property type="nucleotide sequence ID" value="NZ_JABBNT010000002.1"/>
</dbReference>
<name>A0A7Y0DYR5_9PROT</name>
<protein>
    <submittedName>
        <fullName evidence="3">Fatty acid desaturase</fullName>
    </submittedName>
</protein>
<evidence type="ECO:0000313" key="4">
    <source>
        <dbReference type="Proteomes" id="UP000539372"/>
    </source>
</evidence>
<accession>A0A7Y0DYR5</accession>
<evidence type="ECO:0000313" key="3">
    <source>
        <dbReference type="EMBL" id="NMM44069.1"/>
    </source>
</evidence>
<keyword evidence="1" id="KW-0812">Transmembrane</keyword>
<dbReference type="Pfam" id="PF00487">
    <property type="entry name" value="FA_desaturase"/>
    <property type="match status" value="1"/>
</dbReference>
<reference evidence="3 4" key="1">
    <citation type="submission" date="2020-04" db="EMBL/GenBank/DDBJ databases">
        <title>Rhodospirillaceae bacterium KN72 isolated from deep sea.</title>
        <authorList>
            <person name="Zhang D.-C."/>
        </authorList>
    </citation>
    <scope>NUCLEOTIDE SEQUENCE [LARGE SCALE GENOMIC DNA]</scope>
    <source>
        <strain evidence="3 4">KN72</strain>
    </source>
</reference>
<sequence>MVWAGVHAGFIGVTWYWTALPFWVVLPIFAYLHCLDSHLIHEVLHGHPTRSARINRWLMAINLNGWVPYEIYRDSHIAHHRTDHLTHPEKDPESYYVTDRDWRTLPAPIRWLLTANNSLIGRMIFGPVIAIPRFFLAELRRIASGDLRYLPAWGILIVNDIALGYWTFGVCDIPVWQAALAIYAGMGLATVRSYIEHRPAEDQDARTAIIEGGPLMQLLFLNNCFHLVHHDQPDLPWYEIPSAYRRNRDSWIARTRGHWFPGYWTVFKRFAIRPKDTPVFPSDI</sequence>
<dbReference type="InterPro" id="IPR005804">
    <property type="entry name" value="FA_desaturase_dom"/>
</dbReference>
<evidence type="ECO:0000256" key="1">
    <source>
        <dbReference type="SAM" id="Phobius"/>
    </source>
</evidence>
<keyword evidence="1" id="KW-1133">Transmembrane helix</keyword>
<dbReference type="GO" id="GO:0006629">
    <property type="term" value="P:lipid metabolic process"/>
    <property type="evidence" value="ECO:0007669"/>
    <property type="project" value="InterPro"/>
</dbReference>
<feature type="transmembrane region" description="Helical" evidence="1">
    <location>
        <begin position="6"/>
        <end position="32"/>
    </location>
</feature>
<proteinExistence type="predicted"/>